<accession>A0ABW1QYA3</accession>
<keyword evidence="10" id="KW-1185">Reference proteome</keyword>
<keyword evidence="5 7" id="KW-0472">Membrane</keyword>
<comment type="caution">
    <text evidence="9">The sequence shown here is derived from an EMBL/GenBank/DDBJ whole genome shotgun (WGS) entry which is preliminary data.</text>
</comment>
<feature type="transmembrane region" description="Helical" evidence="7">
    <location>
        <begin position="864"/>
        <end position="885"/>
    </location>
</feature>
<dbReference type="PANTHER" id="PTHR30572:SF4">
    <property type="entry name" value="ABC TRANSPORTER PERMEASE YTRF"/>
    <property type="match status" value="1"/>
</dbReference>
<dbReference type="EMBL" id="JBHSQI010000007">
    <property type="protein sequence ID" value="MFC6154567.1"/>
    <property type="molecule type" value="Genomic_DNA"/>
</dbReference>
<feature type="transmembrane region" description="Helical" evidence="7">
    <location>
        <begin position="21"/>
        <end position="44"/>
    </location>
</feature>
<feature type="transmembrane region" description="Helical" evidence="7">
    <location>
        <begin position="416"/>
        <end position="439"/>
    </location>
</feature>
<name>A0ABW1QYA3_9ACTN</name>
<dbReference type="Proteomes" id="UP001596098">
    <property type="component" value="Unassembled WGS sequence"/>
</dbReference>
<feature type="transmembrane region" description="Helical" evidence="7">
    <location>
        <begin position="277"/>
        <end position="301"/>
    </location>
</feature>
<keyword evidence="4 7" id="KW-1133">Transmembrane helix</keyword>
<feature type="domain" description="ABC3 transporter permease C-terminal" evidence="8">
    <location>
        <begin position="284"/>
        <end position="402"/>
    </location>
</feature>
<organism evidence="9 10">
    <name type="scientific">Nocardioides yefusunii</name>
    <dbReference type="NCBI Taxonomy" id="2500546"/>
    <lineage>
        <taxon>Bacteria</taxon>
        <taxon>Bacillati</taxon>
        <taxon>Actinomycetota</taxon>
        <taxon>Actinomycetes</taxon>
        <taxon>Propionibacteriales</taxon>
        <taxon>Nocardioidaceae</taxon>
        <taxon>Nocardioides</taxon>
    </lineage>
</organism>
<feature type="transmembrane region" description="Helical" evidence="7">
    <location>
        <begin position="775"/>
        <end position="800"/>
    </location>
</feature>
<evidence type="ECO:0000259" key="8">
    <source>
        <dbReference type="Pfam" id="PF02687"/>
    </source>
</evidence>
<evidence type="ECO:0000256" key="2">
    <source>
        <dbReference type="ARBA" id="ARBA00022475"/>
    </source>
</evidence>
<feature type="transmembrane region" description="Helical" evidence="7">
    <location>
        <begin position="451"/>
        <end position="480"/>
    </location>
</feature>
<evidence type="ECO:0000313" key="10">
    <source>
        <dbReference type="Proteomes" id="UP001596098"/>
    </source>
</evidence>
<feature type="transmembrane region" description="Helical" evidence="7">
    <location>
        <begin position="824"/>
        <end position="844"/>
    </location>
</feature>
<feature type="transmembrane region" description="Helical" evidence="7">
    <location>
        <begin position="501"/>
        <end position="521"/>
    </location>
</feature>
<reference evidence="10" key="1">
    <citation type="journal article" date="2019" name="Int. J. Syst. Evol. Microbiol.">
        <title>The Global Catalogue of Microorganisms (GCM) 10K type strain sequencing project: providing services to taxonomists for standard genome sequencing and annotation.</title>
        <authorList>
            <consortium name="The Broad Institute Genomics Platform"/>
            <consortium name="The Broad Institute Genome Sequencing Center for Infectious Disease"/>
            <person name="Wu L."/>
            <person name="Ma J."/>
        </authorList>
    </citation>
    <scope>NUCLEOTIDE SEQUENCE [LARGE SCALE GENOMIC DNA]</scope>
    <source>
        <strain evidence="10">DFY28</strain>
    </source>
</reference>
<dbReference type="PANTHER" id="PTHR30572">
    <property type="entry name" value="MEMBRANE COMPONENT OF TRANSPORTER-RELATED"/>
    <property type="match status" value="1"/>
</dbReference>
<dbReference type="InterPro" id="IPR003838">
    <property type="entry name" value="ABC3_permease_C"/>
</dbReference>
<evidence type="ECO:0000256" key="5">
    <source>
        <dbReference type="ARBA" id="ARBA00023136"/>
    </source>
</evidence>
<comment type="similarity">
    <text evidence="6">Belongs to the ABC-4 integral membrane protein family.</text>
</comment>
<proteinExistence type="inferred from homology"/>
<dbReference type="Pfam" id="PF02687">
    <property type="entry name" value="FtsX"/>
    <property type="match status" value="1"/>
</dbReference>
<dbReference type="RefSeq" id="WP_128219264.1">
    <property type="nucleotide sequence ID" value="NZ_CP034929.1"/>
</dbReference>
<comment type="subcellular location">
    <subcellularLocation>
        <location evidence="1">Cell membrane</location>
        <topology evidence="1">Multi-pass membrane protein</topology>
    </subcellularLocation>
</comment>
<evidence type="ECO:0000256" key="4">
    <source>
        <dbReference type="ARBA" id="ARBA00022989"/>
    </source>
</evidence>
<evidence type="ECO:0000313" key="9">
    <source>
        <dbReference type="EMBL" id="MFC6154567.1"/>
    </source>
</evidence>
<feature type="transmembrane region" description="Helical" evidence="7">
    <location>
        <begin position="372"/>
        <end position="395"/>
    </location>
</feature>
<keyword evidence="3 7" id="KW-0812">Transmembrane</keyword>
<evidence type="ECO:0000256" key="3">
    <source>
        <dbReference type="ARBA" id="ARBA00022692"/>
    </source>
</evidence>
<protein>
    <submittedName>
        <fullName evidence="9">FtsX-like permease family protein</fullName>
    </submittedName>
</protein>
<feature type="transmembrane region" description="Helical" evidence="7">
    <location>
        <begin position="326"/>
        <end position="352"/>
    </location>
</feature>
<evidence type="ECO:0000256" key="1">
    <source>
        <dbReference type="ARBA" id="ARBA00004651"/>
    </source>
</evidence>
<evidence type="ECO:0000256" key="6">
    <source>
        <dbReference type="ARBA" id="ARBA00038076"/>
    </source>
</evidence>
<gene>
    <name evidence="9" type="ORF">ACFPWU_12930</name>
</gene>
<evidence type="ECO:0000256" key="7">
    <source>
        <dbReference type="SAM" id="Phobius"/>
    </source>
</evidence>
<dbReference type="SUPFAM" id="SSF159659">
    <property type="entry name" value="Cgl1923-like"/>
    <property type="match status" value="1"/>
</dbReference>
<sequence>MRGGRRAVLRIAARDARRHPWRSLLVLLLIGLPVAVASGVMVLVSTFEISGAERAARVLAGADAQVWGGGAGNGNSYGDDLPGRSVWEVRDAAYAYDDLDDAMSPDAVAAAVTSRWGDDARLVRWDDGSTVDVRDGDGSREARLLQGDLSDPLVAAQYRLVEGTVPAASGEALVSVGLRARGIDVGDRVQTSLTDAPVTVVGVADDVAAVAVADRALLVAPGTVDLPAVASSWLVERPGGVSEEEVTDLAEVGVTVLSGVVAEASQNHGFGVSADDIAVLILVVTMILIEIALLAGPAFAVTARQQARAVALLTVNGATPVQARRVVTFAAGVLGAMASIGGVVLGVGSAWALVPRIERWSDSLAGPFGVPWLLVLVAALFGVVCAMLAAAVPAWNVSRQDPVAVMAGRRTARAGSLVTSVSAVAGAVALVLGVLITAASTAPAASVGSSAAGITVGVVTVVTGMVLVIPALLGLLARSLEGRSFSLRFAAGDAVRHRSRTVPAVAAVAATVAGVVALGIANASDASEYSSGSYGTLGRDEGRATVHWAPQLWDADQAARLEGTWGQIEQEARDLGATSVTSLVTLSREDLGHFGYYGSEPLPDVLGWAYGAATSRVTVVGDDVDLATLRVAEEDRPDVARALAAGHAVQFVVDYRPEPLETPGMDVGEFPRSERLSLGVPGAGASAEKETLEVDALLVLIRPELEGEMFSPALLPERTARELGLEFQRSALVAEGLPSAEDVHAFSDAVVALAPTASVDSALGYDYGRSGEAAIVMLVIAVGGALLMVIGAVTATALALQDAAPDLATLQAVGAGPRLRRRVAIAHTLVITGVGAVLGVLVGFVPGVAGARAMAGLSNLTIPWLELGLVVVVVPLVTALVVGGFSRSRIDLTRPVE</sequence>
<keyword evidence="2" id="KW-1003">Cell membrane</keyword>
<dbReference type="InterPro" id="IPR050250">
    <property type="entry name" value="Macrolide_Exporter_MacB"/>
</dbReference>